<evidence type="ECO:0000313" key="3">
    <source>
        <dbReference type="Proteomes" id="UP001231189"/>
    </source>
</evidence>
<dbReference type="Proteomes" id="UP001231189">
    <property type="component" value="Unassembled WGS sequence"/>
</dbReference>
<dbReference type="InterPro" id="IPR012337">
    <property type="entry name" value="RNaseH-like_sf"/>
</dbReference>
<proteinExistence type="predicted"/>
<dbReference type="AlphaFoldDB" id="A0AAD8WYE0"/>
<accession>A0AAD8WYE0</accession>
<dbReference type="EMBL" id="JAUUTY010000002">
    <property type="protein sequence ID" value="KAK1682803.1"/>
    <property type="molecule type" value="Genomic_DNA"/>
</dbReference>
<dbReference type="Pfam" id="PF13456">
    <property type="entry name" value="RVT_3"/>
    <property type="match status" value="1"/>
</dbReference>
<dbReference type="Gene3D" id="3.30.420.10">
    <property type="entry name" value="Ribonuclease H-like superfamily/Ribonuclease H"/>
    <property type="match status" value="1"/>
</dbReference>
<dbReference type="InterPro" id="IPR044730">
    <property type="entry name" value="RNase_H-like_dom_plant"/>
</dbReference>
<protein>
    <recommendedName>
        <fullName evidence="1">RNase H type-1 domain-containing protein</fullName>
    </recommendedName>
</protein>
<comment type="caution">
    <text evidence="2">The sequence shown here is derived from an EMBL/GenBank/DDBJ whole genome shotgun (WGS) entry which is preliminary data.</text>
</comment>
<dbReference type="GO" id="GO:0004523">
    <property type="term" value="F:RNA-DNA hybrid ribonuclease activity"/>
    <property type="evidence" value="ECO:0007669"/>
    <property type="project" value="InterPro"/>
</dbReference>
<name>A0AAD8WYE0_LOLMU</name>
<dbReference type="PANTHER" id="PTHR47723">
    <property type="entry name" value="OS05G0353850 PROTEIN"/>
    <property type="match status" value="1"/>
</dbReference>
<reference evidence="2" key="1">
    <citation type="submission" date="2023-07" db="EMBL/GenBank/DDBJ databases">
        <title>A chromosome-level genome assembly of Lolium multiflorum.</title>
        <authorList>
            <person name="Chen Y."/>
            <person name="Copetti D."/>
            <person name="Kolliker R."/>
            <person name="Studer B."/>
        </authorList>
    </citation>
    <scope>NUCLEOTIDE SEQUENCE</scope>
    <source>
        <strain evidence="2">02402/16</strain>
        <tissue evidence="2">Leaf</tissue>
    </source>
</reference>
<keyword evidence="3" id="KW-1185">Reference proteome</keyword>
<organism evidence="2 3">
    <name type="scientific">Lolium multiflorum</name>
    <name type="common">Italian ryegrass</name>
    <name type="synonym">Lolium perenne subsp. multiflorum</name>
    <dbReference type="NCBI Taxonomy" id="4521"/>
    <lineage>
        <taxon>Eukaryota</taxon>
        <taxon>Viridiplantae</taxon>
        <taxon>Streptophyta</taxon>
        <taxon>Embryophyta</taxon>
        <taxon>Tracheophyta</taxon>
        <taxon>Spermatophyta</taxon>
        <taxon>Magnoliopsida</taxon>
        <taxon>Liliopsida</taxon>
        <taxon>Poales</taxon>
        <taxon>Poaceae</taxon>
        <taxon>BOP clade</taxon>
        <taxon>Pooideae</taxon>
        <taxon>Poodae</taxon>
        <taxon>Poeae</taxon>
        <taxon>Poeae Chloroplast Group 2 (Poeae type)</taxon>
        <taxon>Loliodinae</taxon>
        <taxon>Loliinae</taxon>
        <taxon>Lolium</taxon>
    </lineage>
</organism>
<dbReference type="PANTHER" id="PTHR47723:SF24">
    <property type="entry name" value="RNASE H TYPE-1 DOMAIN-CONTAINING PROTEIN"/>
    <property type="match status" value="1"/>
</dbReference>
<evidence type="ECO:0000259" key="1">
    <source>
        <dbReference type="Pfam" id="PF13456"/>
    </source>
</evidence>
<feature type="domain" description="RNase H type-1" evidence="1">
    <location>
        <begin position="40"/>
        <end position="119"/>
    </location>
</feature>
<evidence type="ECO:0000313" key="2">
    <source>
        <dbReference type="EMBL" id="KAK1682803.1"/>
    </source>
</evidence>
<sequence length="124" mass="13446">MITPETYGRVFGMLRFLVRETCDSQDQWQKPREGRIKLDVDASFIPESGETTVGIIGRDHLGRTIIAANLGIEACRDAEEAEACAIREGLKLSLDHNLLPASIESDCAIAVTAANKTSAIASRS</sequence>
<dbReference type="InterPro" id="IPR053151">
    <property type="entry name" value="RNase_H-like"/>
</dbReference>
<dbReference type="InterPro" id="IPR002156">
    <property type="entry name" value="RNaseH_domain"/>
</dbReference>
<gene>
    <name evidence="2" type="ORF">QYE76_043651</name>
</gene>
<dbReference type="GO" id="GO:0003676">
    <property type="term" value="F:nucleic acid binding"/>
    <property type="evidence" value="ECO:0007669"/>
    <property type="project" value="InterPro"/>
</dbReference>
<dbReference type="InterPro" id="IPR036397">
    <property type="entry name" value="RNaseH_sf"/>
</dbReference>
<dbReference type="SUPFAM" id="SSF53098">
    <property type="entry name" value="Ribonuclease H-like"/>
    <property type="match status" value="1"/>
</dbReference>
<dbReference type="CDD" id="cd06222">
    <property type="entry name" value="RNase_H_like"/>
    <property type="match status" value="1"/>
</dbReference>